<keyword evidence="5" id="KW-1185">Reference proteome</keyword>
<dbReference type="OrthoDB" id="7268348at2"/>
<dbReference type="SMART" id="SM00830">
    <property type="entry name" value="CM_2"/>
    <property type="match status" value="1"/>
</dbReference>
<organism evidence="4 5">
    <name type="scientific">Breoghania corrubedonensis</name>
    <dbReference type="NCBI Taxonomy" id="665038"/>
    <lineage>
        <taxon>Bacteria</taxon>
        <taxon>Pseudomonadati</taxon>
        <taxon>Pseudomonadota</taxon>
        <taxon>Alphaproteobacteria</taxon>
        <taxon>Hyphomicrobiales</taxon>
        <taxon>Stappiaceae</taxon>
        <taxon>Breoghania</taxon>
    </lineage>
</organism>
<name>A0A2T5VAU1_9HYPH</name>
<dbReference type="SUPFAM" id="SSF48600">
    <property type="entry name" value="Chorismate mutase II"/>
    <property type="match status" value="1"/>
</dbReference>
<accession>A0A2T5VAU1</accession>
<evidence type="ECO:0000313" key="4">
    <source>
        <dbReference type="EMBL" id="PTW60868.1"/>
    </source>
</evidence>
<dbReference type="InterPro" id="IPR036263">
    <property type="entry name" value="Chorismate_II_sf"/>
</dbReference>
<dbReference type="Proteomes" id="UP000244081">
    <property type="component" value="Unassembled WGS sequence"/>
</dbReference>
<comment type="caution">
    <text evidence="4">The sequence shown here is derived from an EMBL/GenBank/DDBJ whole genome shotgun (WGS) entry which is preliminary data.</text>
</comment>
<evidence type="ECO:0000256" key="1">
    <source>
        <dbReference type="ARBA" id="ARBA00012404"/>
    </source>
</evidence>
<proteinExistence type="predicted"/>
<dbReference type="Pfam" id="PF01817">
    <property type="entry name" value="CM_2"/>
    <property type="match status" value="1"/>
</dbReference>
<dbReference type="GO" id="GO:0046417">
    <property type="term" value="P:chorismate metabolic process"/>
    <property type="evidence" value="ECO:0007669"/>
    <property type="project" value="InterPro"/>
</dbReference>
<dbReference type="RefSeq" id="WP_107989705.1">
    <property type="nucleotide sequence ID" value="NZ_QAYG01000003.1"/>
</dbReference>
<dbReference type="EC" id="5.4.99.5" evidence="1"/>
<feature type="compositionally biased region" description="Polar residues" evidence="2">
    <location>
        <begin position="50"/>
        <end position="60"/>
    </location>
</feature>
<gene>
    <name evidence="4" type="ORF">C8N35_10347</name>
</gene>
<evidence type="ECO:0000259" key="3">
    <source>
        <dbReference type="PROSITE" id="PS51168"/>
    </source>
</evidence>
<feature type="region of interest" description="Disordered" evidence="2">
    <location>
        <begin position="50"/>
        <end position="71"/>
    </location>
</feature>
<evidence type="ECO:0000256" key="2">
    <source>
        <dbReference type="SAM" id="MobiDB-lite"/>
    </source>
</evidence>
<feature type="domain" description="Chorismate mutase" evidence="3">
    <location>
        <begin position="10"/>
        <end position="117"/>
    </location>
</feature>
<dbReference type="InterPro" id="IPR036979">
    <property type="entry name" value="CM_dom_sf"/>
</dbReference>
<reference evidence="4 5" key="1">
    <citation type="submission" date="2018-04" db="EMBL/GenBank/DDBJ databases">
        <title>Genomic Encyclopedia of Archaeal and Bacterial Type Strains, Phase II (KMG-II): from individual species to whole genera.</title>
        <authorList>
            <person name="Goeker M."/>
        </authorList>
    </citation>
    <scope>NUCLEOTIDE SEQUENCE [LARGE SCALE GENOMIC DNA]</scope>
    <source>
        <strain evidence="4 5">DSM 23382</strain>
    </source>
</reference>
<dbReference type="EMBL" id="QAYG01000003">
    <property type="protein sequence ID" value="PTW60868.1"/>
    <property type="molecule type" value="Genomic_DNA"/>
</dbReference>
<dbReference type="InterPro" id="IPR002701">
    <property type="entry name" value="CM_II_prokaryot"/>
</dbReference>
<dbReference type="PROSITE" id="PS51168">
    <property type="entry name" value="CHORISMATE_MUT_2"/>
    <property type="match status" value="1"/>
</dbReference>
<protein>
    <recommendedName>
        <fullName evidence="1">chorismate mutase</fullName>
        <ecNumber evidence="1">5.4.99.5</ecNumber>
    </recommendedName>
</protein>
<dbReference type="AlphaFoldDB" id="A0A2T5VAU1"/>
<sequence>MPPSSPAAPTSDTDRLAELRSRIDQIDEQMHGLLIERSNIIDALVEAKGTQNSGGTQSAGPDSPSDAPTGAAFRPLREADMMRRLVERHEGSLPMVTVEHIWREIISTFTRLQADYVVHLDGSADAIDMRDAARFYFGFALDLVTEEDPDAVVAAVAASTTDLGVIALTRAAETPWWRALGGSGPHILARLPFLLETGRPADMPALVLSPPVSEPGDPDISVYCVTWMAGKRPDNALAQAGIEILARHTSEGTDALIAVPGDVTIDAIAAILQDAGAEPGPLREVGGYAAAIDLDDSDDDDF</sequence>
<evidence type="ECO:0000313" key="5">
    <source>
        <dbReference type="Proteomes" id="UP000244081"/>
    </source>
</evidence>
<dbReference type="GO" id="GO:0004106">
    <property type="term" value="F:chorismate mutase activity"/>
    <property type="evidence" value="ECO:0007669"/>
    <property type="project" value="UniProtKB-EC"/>
</dbReference>
<dbReference type="Gene3D" id="1.20.59.10">
    <property type="entry name" value="Chorismate mutase"/>
    <property type="match status" value="1"/>
</dbReference>